<protein>
    <submittedName>
        <fullName evidence="3">Uncharacterized protein</fullName>
    </submittedName>
</protein>
<dbReference type="EMBL" id="BMWD01000022">
    <property type="protein sequence ID" value="GGX80185.1"/>
    <property type="molecule type" value="Genomic_DNA"/>
</dbReference>
<dbReference type="Proteomes" id="UP000645555">
    <property type="component" value="Unassembled WGS sequence"/>
</dbReference>
<accession>A0A918NM23</accession>
<feature type="transmembrane region" description="Helical" evidence="2">
    <location>
        <begin position="43"/>
        <end position="63"/>
    </location>
</feature>
<evidence type="ECO:0000256" key="1">
    <source>
        <dbReference type="SAM" id="MobiDB-lite"/>
    </source>
</evidence>
<feature type="region of interest" description="Disordered" evidence="1">
    <location>
        <begin position="70"/>
        <end position="89"/>
    </location>
</feature>
<keyword evidence="2" id="KW-0472">Membrane</keyword>
<organism evidence="3 4">
    <name type="scientific">Streptomyces fructofermentans</name>
    <dbReference type="NCBI Taxonomy" id="152141"/>
    <lineage>
        <taxon>Bacteria</taxon>
        <taxon>Bacillati</taxon>
        <taxon>Actinomycetota</taxon>
        <taxon>Actinomycetes</taxon>
        <taxon>Kitasatosporales</taxon>
        <taxon>Streptomycetaceae</taxon>
        <taxon>Streptomyces</taxon>
    </lineage>
</organism>
<evidence type="ECO:0000256" key="2">
    <source>
        <dbReference type="SAM" id="Phobius"/>
    </source>
</evidence>
<comment type="caution">
    <text evidence="3">The sequence shown here is derived from an EMBL/GenBank/DDBJ whole genome shotgun (WGS) entry which is preliminary data.</text>
</comment>
<feature type="transmembrane region" description="Helical" evidence="2">
    <location>
        <begin position="12"/>
        <end position="31"/>
    </location>
</feature>
<keyword evidence="2" id="KW-0812">Transmembrane</keyword>
<dbReference type="RefSeq" id="WP_190038256.1">
    <property type="nucleotide sequence ID" value="NZ_BMWD01000022.1"/>
</dbReference>
<keyword evidence="4" id="KW-1185">Reference proteome</keyword>
<keyword evidence="2" id="KW-1133">Transmembrane helix</keyword>
<reference evidence="3" key="1">
    <citation type="journal article" date="2014" name="Int. J. Syst. Evol. Microbiol.">
        <title>Complete genome sequence of Corynebacterium casei LMG S-19264T (=DSM 44701T), isolated from a smear-ripened cheese.</title>
        <authorList>
            <consortium name="US DOE Joint Genome Institute (JGI-PGF)"/>
            <person name="Walter F."/>
            <person name="Albersmeier A."/>
            <person name="Kalinowski J."/>
            <person name="Ruckert C."/>
        </authorList>
    </citation>
    <scope>NUCLEOTIDE SEQUENCE</scope>
    <source>
        <strain evidence="3">JCM 4956</strain>
    </source>
</reference>
<evidence type="ECO:0000313" key="3">
    <source>
        <dbReference type="EMBL" id="GGX80185.1"/>
    </source>
</evidence>
<evidence type="ECO:0000313" key="4">
    <source>
        <dbReference type="Proteomes" id="UP000645555"/>
    </source>
</evidence>
<dbReference type="AlphaFoldDB" id="A0A918NM23"/>
<gene>
    <name evidence="3" type="ORF">GCM10010515_54840</name>
</gene>
<name>A0A918NM23_9ACTN</name>
<reference evidence="3" key="2">
    <citation type="submission" date="2020-09" db="EMBL/GenBank/DDBJ databases">
        <authorList>
            <person name="Sun Q."/>
            <person name="Ohkuma M."/>
        </authorList>
    </citation>
    <scope>NUCLEOTIDE SEQUENCE</scope>
    <source>
        <strain evidence="3">JCM 4956</strain>
    </source>
</reference>
<sequence>MRQTTFGFGERLATTAFLSTWLGLVAGYLTWSADLILGSGGVSWGLVWTLGLVATAGAFALIWRNLEGPAARGSDSGAEYDAGMNHDSD</sequence>
<proteinExistence type="predicted"/>